<dbReference type="InterPro" id="IPR006140">
    <property type="entry name" value="D-isomer_DH_NAD-bd"/>
</dbReference>
<evidence type="ECO:0000259" key="5">
    <source>
        <dbReference type="Pfam" id="PF02826"/>
    </source>
</evidence>
<proteinExistence type="inferred from homology"/>
<dbReference type="InterPro" id="IPR036291">
    <property type="entry name" value="NAD(P)-bd_dom_sf"/>
</dbReference>
<protein>
    <recommendedName>
        <fullName evidence="8">D-isomer specific 2-hydroxyacid dehydrogenase NAD-binding domain-containing protein</fullName>
    </recommendedName>
</protein>
<sequence length="359" mass="40589">MTKPKVLFVGDLDETLEEYLRFKEHFECIHYKLTTREELIDKFHSEFNDIVAIYGAWLGFHLLGGMKGELIDHLPDTLRVIAICSVGHEQYDHEKLAARGIQLYNTPSLGAEDVGDTVLWHILESFRFFKRFETRAHSTGHVIEARRQLQTKGYDHLQGKLGVETDQWLKNAFPFGEYAGGQLARSPFNKTCGIIGLGRIGQCIAKRVQALGMRVVYTQRNENKDSSYTYEPELEELCKQSDVLVISCPGNDSTRNLVSRDKIDLLPPGCKVINVGRGFVIDESYAIERLQQGKIAWIGLDVYTHEPAIDPRLLNRCDVSLTPHMASSTKENFDATARYALANIWSVVVDAVEGRSKVV</sequence>
<comment type="similarity">
    <text evidence="3">Belongs to the D-isomer specific 2-hydroxyacid dehydrogenase family.</text>
</comment>
<dbReference type="EMBL" id="KV453925">
    <property type="protein sequence ID" value="ODV75840.1"/>
    <property type="molecule type" value="Genomic_DNA"/>
</dbReference>
<dbReference type="GO" id="GO:0005829">
    <property type="term" value="C:cytosol"/>
    <property type="evidence" value="ECO:0007669"/>
    <property type="project" value="TreeGrafter"/>
</dbReference>
<dbReference type="Pfam" id="PF02826">
    <property type="entry name" value="2-Hacid_dh_C"/>
    <property type="match status" value="1"/>
</dbReference>
<dbReference type="GO" id="GO:0030267">
    <property type="term" value="F:glyoxylate reductase (NADPH) activity"/>
    <property type="evidence" value="ECO:0007669"/>
    <property type="project" value="TreeGrafter"/>
</dbReference>
<dbReference type="Gene3D" id="3.40.50.720">
    <property type="entry name" value="NAD(P)-binding Rossmann-like Domain"/>
    <property type="match status" value="2"/>
</dbReference>
<evidence type="ECO:0000313" key="6">
    <source>
        <dbReference type="EMBL" id="ODV75840.1"/>
    </source>
</evidence>
<evidence type="ECO:0000256" key="1">
    <source>
        <dbReference type="ARBA" id="ARBA00023002"/>
    </source>
</evidence>
<dbReference type="Proteomes" id="UP000094389">
    <property type="component" value="Unassembled WGS sequence"/>
</dbReference>
<evidence type="ECO:0000256" key="2">
    <source>
        <dbReference type="ARBA" id="ARBA00023027"/>
    </source>
</evidence>
<dbReference type="RefSeq" id="XP_020072879.1">
    <property type="nucleotide sequence ID" value="XM_020216103.1"/>
</dbReference>
<feature type="domain" description="D-isomer specific 2-hydroxyacid dehydrogenase catalytic" evidence="4">
    <location>
        <begin position="12"/>
        <end position="346"/>
    </location>
</feature>
<keyword evidence="2" id="KW-0520">NAD</keyword>
<accession>A0A1E4S8M2</accession>
<evidence type="ECO:0000256" key="3">
    <source>
        <dbReference type="RuleBase" id="RU003719"/>
    </source>
</evidence>
<keyword evidence="7" id="KW-1185">Reference proteome</keyword>
<dbReference type="InterPro" id="IPR050223">
    <property type="entry name" value="D-isomer_2-hydroxyacid_DH"/>
</dbReference>
<evidence type="ECO:0000259" key="4">
    <source>
        <dbReference type="Pfam" id="PF00389"/>
    </source>
</evidence>
<dbReference type="Pfam" id="PF00389">
    <property type="entry name" value="2-Hacid_dh"/>
    <property type="match status" value="1"/>
</dbReference>
<evidence type="ECO:0008006" key="8">
    <source>
        <dbReference type="Google" id="ProtNLM"/>
    </source>
</evidence>
<evidence type="ECO:0000313" key="7">
    <source>
        <dbReference type="Proteomes" id="UP000094389"/>
    </source>
</evidence>
<feature type="domain" description="D-isomer specific 2-hydroxyacid dehydrogenase NAD-binding" evidence="5">
    <location>
        <begin position="183"/>
        <end position="326"/>
    </location>
</feature>
<dbReference type="InterPro" id="IPR006139">
    <property type="entry name" value="D-isomer_2_OHA_DH_cat_dom"/>
</dbReference>
<keyword evidence="1 3" id="KW-0560">Oxidoreductase</keyword>
<gene>
    <name evidence="6" type="ORF">CYBJADRAFT_170302</name>
</gene>
<dbReference type="PANTHER" id="PTHR10996">
    <property type="entry name" value="2-HYDROXYACID DEHYDROGENASE-RELATED"/>
    <property type="match status" value="1"/>
</dbReference>
<dbReference type="GO" id="GO:0016618">
    <property type="term" value="F:hydroxypyruvate reductase [NAD(P)H] activity"/>
    <property type="evidence" value="ECO:0007669"/>
    <property type="project" value="TreeGrafter"/>
</dbReference>
<dbReference type="OMA" id="LPWCMGA"/>
<dbReference type="GO" id="GO:0051287">
    <property type="term" value="F:NAD binding"/>
    <property type="evidence" value="ECO:0007669"/>
    <property type="project" value="InterPro"/>
</dbReference>
<dbReference type="STRING" id="983966.A0A1E4S8M2"/>
<name>A0A1E4S8M2_CYBJN</name>
<dbReference type="AlphaFoldDB" id="A0A1E4S8M2"/>
<reference evidence="6 7" key="1">
    <citation type="journal article" date="2016" name="Proc. Natl. Acad. Sci. U.S.A.">
        <title>Comparative genomics of biotechnologically important yeasts.</title>
        <authorList>
            <person name="Riley R."/>
            <person name="Haridas S."/>
            <person name="Wolfe K.H."/>
            <person name="Lopes M.R."/>
            <person name="Hittinger C.T."/>
            <person name="Goeker M."/>
            <person name="Salamov A.A."/>
            <person name="Wisecaver J.H."/>
            <person name="Long T.M."/>
            <person name="Calvey C.H."/>
            <person name="Aerts A.L."/>
            <person name="Barry K.W."/>
            <person name="Choi C."/>
            <person name="Clum A."/>
            <person name="Coughlan A.Y."/>
            <person name="Deshpande S."/>
            <person name="Douglass A.P."/>
            <person name="Hanson S.J."/>
            <person name="Klenk H.-P."/>
            <person name="LaButti K.M."/>
            <person name="Lapidus A."/>
            <person name="Lindquist E.A."/>
            <person name="Lipzen A.M."/>
            <person name="Meier-Kolthoff J.P."/>
            <person name="Ohm R.A."/>
            <person name="Otillar R.P."/>
            <person name="Pangilinan J.L."/>
            <person name="Peng Y."/>
            <person name="Rokas A."/>
            <person name="Rosa C.A."/>
            <person name="Scheuner C."/>
            <person name="Sibirny A.A."/>
            <person name="Slot J.C."/>
            <person name="Stielow J.B."/>
            <person name="Sun H."/>
            <person name="Kurtzman C.P."/>
            <person name="Blackwell M."/>
            <person name="Grigoriev I.V."/>
            <person name="Jeffries T.W."/>
        </authorList>
    </citation>
    <scope>NUCLEOTIDE SEQUENCE [LARGE SCALE GENOMIC DNA]</scope>
    <source>
        <strain evidence="7">ATCC 18201 / CBS 1600 / BCRC 20928 / JCM 3617 / NBRC 0987 / NRRL Y-1542</strain>
    </source>
</reference>
<dbReference type="SUPFAM" id="SSF52283">
    <property type="entry name" value="Formate/glycerate dehydrogenase catalytic domain-like"/>
    <property type="match status" value="1"/>
</dbReference>
<dbReference type="GeneID" id="30990499"/>
<dbReference type="PANTHER" id="PTHR10996:SF178">
    <property type="entry name" value="2-HYDROXYACID DEHYDROGENASE YGL185C-RELATED"/>
    <property type="match status" value="1"/>
</dbReference>
<dbReference type="SUPFAM" id="SSF51735">
    <property type="entry name" value="NAD(P)-binding Rossmann-fold domains"/>
    <property type="match status" value="1"/>
</dbReference>
<dbReference type="OrthoDB" id="298012at2759"/>
<organism evidence="6 7">
    <name type="scientific">Cyberlindnera jadinii (strain ATCC 18201 / CBS 1600 / BCRC 20928 / JCM 3617 / NBRC 0987 / NRRL Y-1542)</name>
    <name type="common">Torula yeast</name>
    <name type="synonym">Candida utilis</name>
    <dbReference type="NCBI Taxonomy" id="983966"/>
    <lineage>
        <taxon>Eukaryota</taxon>
        <taxon>Fungi</taxon>
        <taxon>Dikarya</taxon>
        <taxon>Ascomycota</taxon>
        <taxon>Saccharomycotina</taxon>
        <taxon>Saccharomycetes</taxon>
        <taxon>Phaffomycetales</taxon>
        <taxon>Phaffomycetaceae</taxon>
        <taxon>Cyberlindnera</taxon>
    </lineage>
</organism>